<dbReference type="EMBL" id="CP032509">
    <property type="protein sequence ID" value="AZN72386.1"/>
    <property type="molecule type" value="Genomic_DNA"/>
</dbReference>
<dbReference type="OrthoDB" id="8193702at2"/>
<organism evidence="2 3">
    <name type="scientific">Georhizobium profundi</name>
    <dbReference type="NCBI Taxonomy" id="2341112"/>
    <lineage>
        <taxon>Bacteria</taxon>
        <taxon>Pseudomonadati</taxon>
        <taxon>Pseudomonadota</taxon>
        <taxon>Alphaproteobacteria</taxon>
        <taxon>Hyphomicrobiales</taxon>
        <taxon>Rhizobiaceae</taxon>
        <taxon>Georhizobium</taxon>
    </lineage>
</organism>
<dbReference type="InterPro" id="IPR038740">
    <property type="entry name" value="BioF2-like_GNAT_dom"/>
</dbReference>
<dbReference type="AlphaFoldDB" id="A0A3S9B631"/>
<evidence type="ECO:0000259" key="1">
    <source>
        <dbReference type="Pfam" id="PF13480"/>
    </source>
</evidence>
<protein>
    <submittedName>
        <fullName evidence="2">GNAT family N-acetyltransferase</fullName>
    </submittedName>
</protein>
<accession>A0A3S9B631</accession>
<evidence type="ECO:0000313" key="3">
    <source>
        <dbReference type="Proteomes" id="UP000268192"/>
    </source>
</evidence>
<dbReference type="RefSeq" id="WP_126010709.1">
    <property type="nucleotide sequence ID" value="NZ_CP032509.1"/>
</dbReference>
<keyword evidence="2" id="KW-0808">Transferase</keyword>
<keyword evidence="3" id="KW-1185">Reference proteome</keyword>
<dbReference type="KEGG" id="abaw:D5400_14890"/>
<dbReference type="InterPro" id="IPR016181">
    <property type="entry name" value="Acyl_CoA_acyltransferase"/>
</dbReference>
<gene>
    <name evidence="2" type="ORF">D5400_14890</name>
</gene>
<proteinExistence type="predicted"/>
<dbReference type="SUPFAM" id="SSF55729">
    <property type="entry name" value="Acyl-CoA N-acyltransferases (Nat)"/>
    <property type="match status" value="1"/>
</dbReference>
<name>A0A3S9B631_9HYPH</name>
<evidence type="ECO:0000313" key="2">
    <source>
        <dbReference type="EMBL" id="AZN72386.1"/>
    </source>
</evidence>
<feature type="domain" description="BioF2-like acetyltransferase" evidence="1">
    <location>
        <begin position="200"/>
        <end position="351"/>
    </location>
</feature>
<dbReference type="Proteomes" id="UP000268192">
    <property type="component" value="Chromosome"/>
</dbReference>
<reference evidence="2 3" key="1">
    <citation type="submission" date="2018-09" db="EMBL/GenBank/DDBJ databases">
        <title>Marinorhizobium profundi gen. nov., sp. nov., isolated from a deep-sea sediment sample from the New Britain Trench and proposal of Marinorhizobiaceae fam. nov. in the order Rhizobiales of the class Alphaproteobacteria.</title>
        <authorList>
            <person name="Cao J."/>
        </authorList>
    </citation>
    <scope>NUCLEOTIDE SEQUENCE [LARGE SCALE GENOMIC DNA]</scope>
    <source>
        <strain evidence="2 3">WS11</strain>
    </source>
</reference>
<dbReference type="Pfam" id="PF13480">
    <property type="entry name" value="Acetyltransf_6"/>
    <property type="match status" value="1"/>
</dbReference>
<dbReference type="GO" id="GO:0016740">
    <property type="term" value="F:transferase activity"/>
    <property type="evidence" value="ECO:0007669"/>
    <property type="project" value="UniProtKB-KW"/>
</dbReference>
<sequence>MTRIVPMEVARKPTGEPTDAPLIAGVTSHVPAQGDAQTVKRVEIFASIEAAERQWRSLETQFFTSVHLSYDWCRNWLEATGTEPVVVLLHFTGGGRIMLPLEIIRQGGAKVGRYIGTSYSNLNFGLFSPDNMQFSPPLLSAALSEAGLKLDLLALYRTPERWRGVANPLMPLDRVLSNNQAFQMTLDGGFDKALSRINGKKRRKKHRLGERTLEELGGYEIVHGDDPETALRLLEAFFVQKAARFDKQGKLDVFAKPGVQDFFRRLVVTKTEENVPLLRLSAVQLTDGRYGAISGVTRKNGHLICQFGSIDEEMAGELSIGEFLFYRLIEDACANGQMMFDFGIGDEAYKRSWCDQITTQYDCYLPLTMKGRAVGATLRAIASTKQAIKANPRLDKIARAIQRRIS</sequence>
<dbReference type="Gene3D" id="3.40.630.30">
    <property type="match status" value="1"/>
</dbReference>